<dbReference type="PANTHER" id="PTHR31793:SF27">
    <property type="entry name" value="NOVEL THIOESTERASE SUPERFAMILY DOMAIN AND SAPOSIN A-TYPE DOMAIN CONTAINING PROTEIN (0610012H03RIK)"/>
    <property type="match status" value="1"/>
</dbReference>
<evidence type="ECO:0000256" key="2">
    <source>
        <dbReference type="ARBA" id="ARBA00022801"/>
    </source>
</evidence>
<organism evidence="3 4">
    <name type="scientific">Candidatus Haliotispira prima</name>
    <dbReference type="NCBI Taxonomy" id="3034016"/>
    <lineage>
        <taxon>Bacteria</taxon>
        <taxon>Pseudomonadati</taxon>
        <taxon>Spirochaetota</taxon>
        <taxon>Spirochaetia</taxon>
        <taxon>Spirochaetales</taxon>
        <taxon>Spirochaetaceae</taxon>
        <taxon>Candidatus Haliotispira</taxon>
    </lineage>
</organism>
<proteinExistence type="inferred from homology"/>
<name>A0ABY8MI27_9SPIO</name>
<keyword evidence="4" id="KW-1185">Reference proteome</keyword>
<evidence type="ECO:0000256" key="1">
    <source>
        <dbReference type="ARBA" id="ARBA00005953"/>
    </source>
</evidence>
<dbReference type="GO" id="GO:0016787">
    <property type="term" value="F:hydrolase activity"/>
    <property type="evidence" value="ECO:0007669"/>
    <property type="project" value="UniProtKB-KW"/>
</dbReference>
<comment type="similarity">
    <text evidence="1">Belongs to the 4-hydroxybenzoyl-CoA thioesterase family.</text>
</comment>
<dbReference type="InterPro" id="IPR029069">
    <property type="entry name" value="HotDog_dom_sf"/>
</dbReference>
<evidence type="ECO:0000313" key="3">
    <source>
        <dbReference type="EMBL" id="WGK69677.1"/>
    </source>
</evidence>
<dbReference type="PANTHER" id="PTHR31793">
    <property type="entry name" value="4-HYDROXYBENZOYL-COA THIOESTERASE FAMILY MEMBER"/>
    <property type="match status" value="1"/>
</dbReference>
<reference evidence="3 4" key="1">
    <citation type="submission" date="2023-04" db="EMBL/GenBank/DDBJ databases">
        <title>Spirochaete genome identified in red abalone sample constitutes a novel genus.</title>
        <authorList>
            <person name="Sharma S.P."/>
            <person name="Purcell C.M."/>
            <person name="Hyde J.R."/>
            <person name="Severin A.J."/>
        </authorList>
    </citation>
    <scope>NUCLEOTIDE SEQUENCE [LARGE SCALE GENOMIC DNA]</scope>
    <source>
        <strain evidence="3 4">SP-2023</strain>
    </source>
</reference>
<dbReference type="Pfam" id="PF13279">
    <property type="entry name" value="4HBT_2"/>
    <property type="match status" value="1"/>
</dbReference>
<dbReference type="Proteomes" id="UP001228690">
    <property type="component" value="Chromosome"/>
</dbReference>
<dbReference type="InterPro" id="IPR050563">
    <property type="entry name" value="4-hydroxybenzoyl-CoA_TE"/>
</dbReference>
<keyword evidence="2 3" id="KW-0378">Hydrolase</keyword>
<accession>A0ABY8MI27</accession>
<dbReference type="EMBL" id="CP123443">
    <property type="protein sequence ID" value="WGK69677.1"/>
    <property type="molecule type" value="Genomic_DNA"/>
</dbReference>
<protein>
    <submittedName>
        <fullName evidence="3">Acyl-CoA thioesterase</fullName>
        <ecNumber evidence="3">3.1.2.-</ecNumber>
    </submittedName>
</protein>
<dbReference type="CDD" id="cd00586">
    <property type="entry name" value="4HBT"/>
    <property type="match status" value="1"/>
</dbReference>
<dbReference type="EC" id="3.1.2.-" evidence="3"/>
<sequence>MKKQLDKQSPQQAWILEFEVRDYECDYQGVVNNSVYLNYLEHARHWTIRQHFSVPRLSRQGIDLVVAEARLRYLRPLRPQDRFAIHTSFALQGRFRLIFEQTIVKPAEAAAGRQENPAEEQVLQANICVAALESGRPCPFSRVTDVCGYRFD</sequence>
<gene>
    <name evidence="3" type="ORF">P0082_02095</name>
</gene>
<dbReference type="Gene3D" id="3.10.129.10">
    <property type="entry name" value="Hotdog Thioesterase"/>
    <property type="match status" value="1"/>
</dbReference>
<evidence type="ECO:0000313" key="4">
    <source>
        <dbReference type="Proteomes" id="UP001228690"/>
    </source>
</evidence>
<dbReference type="SUPFAM" id="SSF54637">
    <property type="entry name" value="Thioesterase/thiol ester dehydrase-isomerase"/>
    <property type="match status" value="1"/>
</dbReference>
<dbReference type="RefSeq" id="WP_326927863.1">
    <property type="nucleotide sequence ID" value="NZ_CP123443.1"/>
</dbReference>